<reference evidence="2" key="1">
    <citation type="submission" date="2016-10" db="EMBL/GenBank/DDBJ databases">
        <title>Sequence of Gallionella enrichment culture.</title>
        <authorList>
            <person name="Poehlein A."/>
            <person name="Muehling M."/>
            <person name="Daniel R."/>
        </authorList>
    </citation>
    <scope>NUCLEOTIDE SEQUENCE</scope>
</reference>
<proteinExistence type="predicted"/>
<evidence type="ECO:0000256" key="1">
    <source>
        <dbReference type="SAM" id="MobiDB-lite"/>
    </source>
</evidence>
<sequence length="66" mass="7511">MKSHNSWIPSMIFRPYQSGSDVSRIDGRRKLQRRISLYAGGRETRRRNGYDLGKTAGDPGSGRTQQ</sequence>
<dbReference type="AlphaFoldDB" id="A0A1J5PRU6"/>
<dbReference type="EMBL" id="MLJW01004266">
    <property type="protein sequence ID" value="OIQ70308.1"/>
    <property type="molecule type" value="Genomic_DNA"/>
</dbReference>
<gene>
    <name evidence="2" type="ORF">GALL_480800</name>
</gene>
<organism evidence="2">
    <name type="scientific">mine drainage metagenome</name>
    <dbReference type="NCBI Taxonomy" id="410659"/>
    <lineage>
        <taxon>unclassified sequences</taxon>
        <taxon>metagenomes</taxon>
        <taxon>ecological metagenomes</taxon>
    </lineage>
</organism>
<accession>A0A1J5PRU6</accession>
<protein>
    <submittedName>
        <fullName evidence="2">Uncharacterized protein</fullName>
    </submittedName>
</protein>
<comment type="caution">
    <text evidence="2">The sequence shown here is derived from an EMBL/GenBank/DDBJ whole genome shotgun (WGS) entry which is preliminary data.</text>
</comment>
<feature type="region of interest" description="Disordered" evidence="1">
    <location>
        <begin position="37"/>
        <end position="66"/>
    </location>
</feature>
<name>A0A1J5PRU6_9ZZZZ</name>
<evidence type="ECO:0000313" key="2">
    <source>
        <dbReference type="EMBL" id="OIQ70308.1"/>
    </source>
</evidence>